<dbReference type="FunFam" id="1.10.10.10:FF:000024">
    <property type="entry name" value="U5 small nuclear ribonucleoprotein helicase"/>
    <property type="match status" value="1"/>
</dbReference>
<dbReference type="Proteomes" id="UP000039324">
    <property type="component" value="Unassembled WGS sequence"/>
</dbReference>
<dbReference type="SUPFAM" id="SSF52540">
    <property type="entry name" value="P-loop containing nucleoside triphosphate hydrolases"/>
    <property type="match status" value="4"/>
</dbReference>
<dbReference type="GO" id="GO:0016787">
    <property type="term" value="F:hydrolase activity"/>
    <property type="evidence" value="ECO:0007669"/>
    <property type="project" value="UniProtKB-KW"/>
</dbReference>
<dbReference type="SUPFAM" id="SSF46785">
    <property type="entry name" value="Winged helix' DNA-binding domain"/>
    <property type="match status" value="1"/>
</dbReference>
<dbReference type="Pfam" id="PF02889">
    <property type="entry name" value="Sec63"/>
    <property type="match status" value="2"/>
</dbReference>
<dbReference type="FunFam" id="3.40.50.300:FF:000231">
    <property type="entry name" value="Activating signal cointegrator 1 complex subunit 3"/>
    <property type="match status" value="1"/>
</dbReference>
<evidence type="ECO:0000313" key="8">
    <source>
        <dbReference type="EMBL" id="CEO94412.1"/>
    </source>
</evidence>
<dbReference type="InterPro" id="IPR050474">
    <property type="entry name" value="Hel308_SKI2-like"/>
</dbReference>
<dbReference type="Pfam" id="PF00271">
    <property type="entry name" value="Helicase_C"/>
    <property type="match status" value="2"/>
</dbReference>
<dbReference type="FunFam" id="1.10.3380.10:FF:000002">
    <property type="entry name" value="Activating signal cointegrator 1 complex subunit 3"/>
    <property type="match status" value="1"/>
</dbReference>
<dbReference type="PROSITE" id="PS51194">
    <property type="entry name" value="HELICASE_CTER"/>
    <property type="match status" value="2"/>
</dbReference>
<dbReference type="PIRSF" id="PIRSF039073">
    <property type="entry name" value="BRR2"/>
    <property type="match status" value="1"/>
</dbReference>
<dbReference type="InterPro" id="IPR057842">
    <property type="entry name" value="WH_MER3"/>
</dbReference>
<evidence type="ECO:0000256" key="4">
    <source>
        <dbReference type="ARBA" id="ARBA00022840"/>
    </source>
</evidence>
<dbReference type="PROSITE" id="PS51192">
    <property type="entry name" value="HELICASE_ATP_BIND_1"/>
    <property type="match status" value="2"/>
</dbReference>
<evidence type="ECO:0000256" key="2">
    <source>
        <dbReference type="ARBA" id="ARBA00022801"/>
    </source>
</evidence>
<dbReference type="SUPFAM" id="SSF158702">
    <property type="entry name" value="Sec63 N-terminal domain-like"/>
    <property type="match status" value="2"/>
</dbReference>
<dbReference type="FunFam" id="1.10.10.10:FF:000012">
    <property type="entry name" value="U5 small nuclear ribonucleoprotein helicase"/>
    <property type="match status" value="1"/>
</dbReference>
<dbReference type="Gene3D" id="2.60.40.150">
    <property type="entry name" value="C2 domain"/>
    <property type="match status" value="1"/>
</dbReference>
<feature type="compositionally biased region" description="Basic residues" evidence="5">
    <location>
        <begin position="246"/>
        <end position="259"/>
    </location>
</feature>
<keyword evidence="3" id="KW-0347">Helicase</keyword>
<dbReference type="InterPro" id="IPR027417">
    <property type="entry name" value="P-loop_NTPase"/>
</dbReference>
<dbReference type="SMART" id="SM00487">
    <property type="entry name" value="DEXDc"/>
    <property type="match status" value="2"/>
</dbReference>
<feature type="domain" description="Helicase ATP-binding" evidence="6">
    <location>
        <begin position="1211"/>
        <end position="1386"/>
    </location>
</feature>
<dbReference type="Gene3D" id="1.10.10.10">
    <property type="entry name" value="Winged helix-like DNA-binding domain superfamily/Winged helix DNA-binding domain"/>
    <property type="match status" value="2"/>
</dbReference>
<gene>
    <name evidence="8" type="ORF">PBRA_000197</name>
</gene>
<dbReference type="InterPro" id="IPR036388">
    <property type="entry name" value="WH-like_DNA-bd_sf"/>
</dbReference>
<dbReference type="InterPro" id="IPR011545">
    <property type="entry name" value="DEAD/DEAH_box_helicase_dom"/>
</dbReference>
<dbReference type="SMART" id="SM00382">
    <property type="entry name" value="AAA"/>
    <property type="match status" value="2"/>
</dbReference>
<dbReference type="Gene3D" id="3.40.50.300">
    <property type="entry name" value="P-loop containing nucleotide triphosphate hydrolases"/>
    <property type="match status" value="4"/>
</dbReference>
<proteinExistence type="predicted"/>
<dbReference type="Gene3D" id="1.10.150.20">
    <property type="entry name" value="5' to 3' exonuclease, C-terminal subdomain"/>
    <property type="match status" value="1"/>
</dbReference>
<dbReference type="InterPro" id="IPR036390">
    <property type="entry name" value="WH_DNA-bd_sf"/>
</dbReference>
<dbReference type="GO" id="GO:0003676">
    <property type="term" value="F:nucleic acid binding"/>
    <property type="evidence" value="ECO:0007669"/>
    <property type="project" value="InterPro"/>
</dbReference>
<feature type="domain" description="Helicase C-terminal" evidence="7">
    <location>
        <begin position="1420"/>
        <end position="1616"/>
    </location>
</feature>
<dbReference type="InterPro" id="IPR001650">
    <property type="entry name" value="Helicase_C-like"/>
</dbReference>
<dbReference type="SMART" id="SM00973">
    <property type="entry name" value="Sec63"/>
    <property type="match status" value="2"/>
</dbReference>
<dbReference type="FunFam" id="3.40.50.300:FF:000062">
    <property type="entry name" value="U5 small nuclear ribonucleoprotein helicase"/>
    <property type="match status" value="1"/>
</dbReference>
<evidence type="ECO:0000256" key="5">
    <source>
        <dbReference type="SAM" id="MobiDB-lite"/>
    </source>
</evidence>
<dbReference type="GO" id="GO:0004386">
    <property type="term" value="F:helicase activity"/>
    <property type="evidence" value="ECO:0007669"/>
    <property type="project" value="UniProtKB-KW"/>
</dbReference>
<dbReference type="SMART" id="SM00490">
    <property type="entry name" value="HELICc"/>
    <property type="match status" value="2"/>
</dbReference>
<dbReference type="Pfam" id="PF23445">
    <property type="entry name" value="WHD_SNRNP200"/>
    <property type="match status" value="2"/>
</dbReference>
<evidence type="ECO:0000259" key="6">
    <source>
        <dbReference type="PROSITE" id="PS51192"/>
    </source>
</evidence>
<dbReference type="OMA" id="MCSATEF"/>
<dbReference type="PANTHER" id="PTHR47961">
    <property type="entry name" value="DNA POLYMERASE THETA, PUTATIVE (AFU_ORTHOLOGUE AFUA_1G05260)-RELATED"/>
    <property type="match status" value="1"/>
</dbReference>
<dbReference type="PANTHER" id="PTHR47961:SF13">
    <property type="entry name" value="ACTIVATING SIGNAL COINTEGRATOR 1 COMPLEX SUBUNIT 3"/>
    <property type="match status" value="1"/>
</dbReference>
<reference evidence="8 9" key="1">
    <citation type="submission" date="2015-02" db="EMBL/GenBank/DDBJ databases">
        <authorList>
            <person name="Chooi Y.-H."/>
        </authorList>
    </citation>
    <scope>NUCLEOTIDE SEQUENCE [LARGE SCALE GENOMIC DNA]</scope>
    <source>
        <strain evidence="8">E3</strain>
    </source>
</reference>
<organism evidence="8 9">
    <name type="scientific">Plasmodiophora brassicae</name>
    <name type="common">Clubroot disease agent</name>
    <dbReference type="NCBI Taxonomy" id="37360"/>
    <lineage>
        <taxon>Eukaryota</taxon>
        <taxon>Sar</taxon>
        <taxon>Rhizaria</taxon>
        <taxon>Endomyxa</taxon>
        <taxon>Phytomyxea</taxon>
        <taxon>Plasmodiophorida</taxon>
        <taxon>Plasmodiophoridae</taxon>
        <taxon>Plasmodiophora</taxon>
    </lineage>
</organism>
<keyword evidence="9" id="KW-1185">Reference proteome</keyword>
<dbReference type="GO" id="GO:0005524">
    <property type="term" value="F:ATP binding"/>
    <property type="evidence" value="ECO:0007669"/>
    <property type="project" value="UniProtKB-KW"/>
</dbReference>
<evidence type="ECO:0000256" key="1">
    <source>
        <dbReference type="ARBA" id="ARBA00022741"/>
    </source>
</evidence>
<dbReference type="InterPro" id="IPR003593">
    <property type="entry name" value="AAA+_ATPase"/>
</dbReference>
<feature type="region of interest" description="Disordered" evidence="5">
    <location>
        <begin position="239"/>
        <end position="262"/>
    </location>
</feature>
<feature type="domain" description="Helicase ATP-binding" evidence="6">
    <location>
        <begin position="357"/>
        <end position="545"/>
    </location>
</feature>
<dbReference type="CDD" id="cd18795">
    <property type="entry name" value="SF2_C_Ski2"/>
    <property type="match status" value="2"/>
</dbReference>
<evidence type="ECO:0000313" key="9">
    <source>
        <dbReference type="Proteomes" id="UP000039324"/>
    </source>
</evidence>
<dbReference type="Pfam" id="PF00270">
    <property type="entry name" value="DEAD"/>
    <property type="match status" value="2"/>
</dbReference>
<keyword evidence="2" id="KW-0378">Hydrolase</keyword>
<dbReference type="FunFam" id="1.10.3380.10:FF:000001">
    <property type="entry name" value="U5 small nuclear ribonucleoprotein helicase"/>
    <property type="match status" value="1"/>
</dbReference>
<feature type="domain" description="Helicase C-terminal" evidence="7">
    <location>
        <begin position="580"/>
        <end position="775"/>
    </location>
</feature>
<dbReference type="EMBL" id="CDSF01000001">
    <property type="protein sequence ID" value="CEO94412.1"/>
    <property type="molecule type" value="Genomic_DNA"/>
</dbReference>
<dbReference type="InterPro" id="IPR014001">
    <property type="entry name" value="Helicase_ATP-bd"/>
</dbReference>
<dbReference type="STRING" id="37360.A0A0G4IH53"/>
<keyword evidence="4" id="KW-0067">ATP-binding</keyword>
<accession>A0A0G4IH53</accession>
<keyword evidence="1" id="KW-0547">Nucleotide-binding</keyword>
<evidence type="ECO:0000259" key="7">
    <source>
        <dbReference type="PROSITE" id="PS51194"/>
    </source>
</evidence>
<name>A0A0G4IH53_PLABS</name>
<dbReference type="FunFam" id="3.40.50.300:FF:000102">
    <property type="entry name" value="RNA helicase, activating signal cointegrator 1"/>
    <property type="match status" value="1"/>
</dbReference>
<evidence type="ECO:0000256" key="3">
    <source>
        <dbReference type="ARBA" id="ARBA00022806"/>
    </source>
</evidence>
<protein>
    <submittedName>
        <fullName evidence="8">Uncharacterized protein</fullName>
    </submittedName>
</protein>
<dbReference type="Gene3D" id="1.10.3380.10">
    <property type="entry name" value="Sec63 N-terminal domain-like domain"/>
    <property type="match status" value="2"/>
</dbReference>
<sequence length="2019" mass="225250">MSTAPADLPDRFRRLDGYLAIAESRRRLYSLLTQMNEFVGQTVFATVEYGREVMPKMLLAEVVGSGGDQGKIDKAFELMVAIHKWVGNARSLLGLDLPNVESLPLTRDAEECARLAHLSALPHGVGTSAAETYLPPPGDEESPVNWLEATCGRLERVGVDGAAVMPAQHLYEAVVKILCSTKTDDEIQMELFDLIGIEGFDDISQIIERRQAIRSASRAGCQVTGGSLAAVPHSSVTVTSRGSKQQFRRKRQEQRKMMRGTRPDVNAKLTAAESEVSPLDALRRADFGIGNQRVTLPTGTTRETFEGWEQISIPAVMPPDKSTFESTLISIAQLDVWARPAFREVTLFNRMQSRCFEPAYRSNENLLICAPTGAGKTNVALLCVLHEIKQHVPADIKGAVIPGSVSADMFKVVYVAPMKALAQEIVAKFSRALSFLKILVRELTGDMQLSKKEIEETHIIVTTPEKWDVITRKSNDFISLVRLLIFDEVHILHDTRGSVIEILVARTIRQVESSQSMIRIVGLSATLPNYADVAAFLRVNPQTGLLVFDPSYRPVPLSQTYIGISHPNAARRALLLNSICYDKLVAALESGFQVMIFVHSRKDTAATAEAMIERATENETLHLLESSTQGAARAKFAKCGSPELRKVASFGIGIHHAGMLREDRRLVESHFESGVLRVICTTATLAWGVNLPAHTVIIKGTQIYDAQQGGYVDLSMLDVMQIFGRAGRPQYDTSGEGIIITTHDKLAHYLRLLTHQMPIESRLIETLADNLNAEINLGTVANVQEALRWIRYTYLYIRMLRNPMHYGVEYAEIQHDPTLAGRCRMLIDDAVARLVECRMLKVPVGSDLFFPTDLGRTASFFYVSHWSIELYNKRLSATTVDDDVILNVIADSREFAQLKLRNEEIPDLEDLRQQSCPVEVTHLLDTRDKVNILLQAYISRHRVTMPSLSSDTNYVIQSAGRICRALFEIALKRGWSHLSLRLLAFCKMIDKRMWDFETPLRQFPSAINMELAHQIEERGLTFSRIIELGTAELGELLPSRGQGSVVKKMARCVPRLFIEWRIQPINHTVCRVHLDLRPDFHWAERFHGYVQIFRLLAFESDSFEGVHHAEEIIFHRADFENGLYEVDFYVSVADGAALPENLFVSVDSDIWIGSETAERISFDGVVLPDPSPPHTTLLDLHPLPVTALNNRQFEKLYSFGQFNTVQTQCFHVMYHMDSNVLLGAPTGSGKTIVAELAILKLFRDQPDQTVIYIAPLKALARERLIGWRLSLGRILGVKIVEITGDVSPTSAELRGARILVTTPEKMDSMSRKWRTRSYLRQCGLVIIDEIHLLGADRGPVLEVIVSRLRSMSASTSSPIRIVGLSTSLANPDDVVDWLNIDPRAVYNFHPVVRPTSLSVHIAGYPGSRHYCPRMQMLNKPTYASIMAYSHDKPAIVFVSSRRQTRLTALGIISLAIADGHPYKFLHISTADLQQVLTSVSDVNLRQTLEFGIGLHHAGLQDHDRRLVESMFSAGQIQVLVCTSTLAWGVNLPAHLCVIKGTEYYDAAKNKYVDYPITDIIQMMGRAGRPQYKDSEAHACVLVHQPKKAFYMKFLYSPFPVESSLAGALHDHINAEVQGGTLRSVSDCVDYLSWTFLFRRLTKNPTYYGLKDSSPEGVDMAAGCVVRISNPACNLGIRSFLLKTITQALCDLRDAGCIQFDEQEGKVGPLELGGIASFYYLKFKTVGVWRRDMTANMNIVDVCDLLASACEFDELPVRHSEDDTNARLAKSCRWQSIRTPDPQSPHFKAFVLIQAHLQRLPLPVVDYVTDTKTVLDQAKRVLQAMLTLATSEYMAETALSIISLMQCIHQARTEDANDCSVLPLPSSTLNWLTRRNVKLRDILEMAHSNTLTKMLKGHNNVDVAAVEKCVATLPYARFTYEVAPDLASLSVTTTVSCGRSNTLNESTSWYIVVTRLGRICAFGRIPARRESTVTLPLRNIAADSSSSEAPVDPMIHLVSDTYLGLDVTVEMHLPRPSNGS</sequence>
<dbReference type="OrthoDB" id="5575at2759"/>
<dbReference type="InterPro" id="IPR035892">
    <property type="entry name" value="C2_domain_sf"/>
</dbReference>
<dbReference type="InterPro" id="IPR004179">
    <property type="entry name" value="Sec63-dom"/>
</dbReference>